<name>A0A7X2LZV0_9BACI</name>
<dbReference type="OrthoDB" id="1730091at2"/>
<dbReference type="RefSeq" id="WP_154307512.1">
    <property type="nucleotide sequence ID" value="NZ_WKKI01000014.1"/>
</dbReference>
<keyword evidence="1" id="KW-0812">Transmembrane</keyword>
<dbReference type="InterPro" id="IPR048147">
    <property type="entry name" value="CBO0543-like"/>
</dbReference>
<keyword evidence="1" id="KW-1133">Transmembrane helix</keyword>
<keyword evidence="3" id="KW-1185">Reference proteome</keyword>
<reference evidence="2 3" key="1">
    <citation type="submission" date="2019-11" db="EMBL/GenBank/DDBJ databases">
        <title>Bacillus lacus genome.</title>
        <authorList>
            <person name="Allen C.J."/>
            <person name="Newman J.D."/>
        </authorList>
    </citation>
    <scope>NUCLEOTIDE SEQUENCE [LARGE SCALE GENOMIC DNA]</scope>
    <source>
        <strain evidence="2 3">KCTC 33946</strain>
    </source>
</reference>
<comment type="caution">
    <text evidence="2">The sequence shown here is derived from an EMBL/GenBank/DDBJ whole genome shotgun (WGS) entry which is preliminary data.</text>
</comment>
<evidence type="ECO:0000313" key="2">
    <source>
        <dbReference type="EMBL" id="MRX72352.1"/>
    </source>
</evidence>
<evidence type="ECO:0000313" key="3">
    <source>
        <dbReference type="Proteomes" id="UP000448867"/>
    </source>
</evidence>
<dbReference type="NCBIfam" id="NF041644">
    <property type="entry name" value="CBO0543_fam"/>
    <property type="match status" value="1"/>
</dbReference>
<feature type="transmembrane region" description="Helical" evidence="1">
    <location>
        <begin position="126"/>
        <end position="144"/>
    </location>
</feature>
<sequence>MYLLLVIVVWILFAYKFIDWRQWHKQYPTILFFVVINFVYNHLYFNHTLWAFRGITAEWLNHSIINLAFSFFICPMALIIYLQRYPFHAARRARIIYFSVWVAFFTVIQALFAHKGMYVYDNGWNSWHNIWLNIILFSILRIHYRYPVAALILSAPIALIFYLLFPVPLETLK</sequence>
<keyword evidence="1" id="KW-0472">Membrane</keyword>
<dbReference type="Proteomes" id="UP000448867">
    <property type="component" value="Unassembled WGS sequence"/>
</dbReference>
<dbReference type="EMBL" id="WKKI01000014">
    <property type="protein sequence ID" value="MRX72352.1"/>
    <property type="molecule type" value="Genomic_DNA"/>
</dbReference>
<feature type="transmembrane region" description="Helical" evidence="1">
    <location>
        <begin position="64"/>
        <end position="83"/>
    </location>
</feature>
<feature type="transmembrane region" description="Helical" evidence="1">
    <location>
        <begin position="150"/>
        <end position="169"/>
    </location>
</feature>
<feature type="transmembrane region" description="Helical" evidence="1">
    <location>
        <begin position="30"/>
        <end position="52"/>
    </location>
</feature>
<proteinExistence type="predicted"/>
<gene>
    <name evidence="2" type="ORF">GJU40_09335</name>
</gene>
<dbReference type="AlphaFoldDB" id="A0A7X2LZV0"/>
<evidence type="ECO:0000256" key="1">
    <source>
        <dbReference type="SAM" id="Phobius"/>
    </source>
</evidence>
<organism evidence="2 3">
    <name type="scientific">Metabacillus lacus</name>
    <dbReference type="NCBI Taxonomy" id="1983721"/>
    <lineage>
        <taxon>Bacteria</taxon>
        <taxon>Bacillati</taxon>
        <taxon>Bacillota</taxon>
        <taxon>Bacilli</taxon>
        <taxon>Bacillales</taxon>
        <taxon>Bacillaceae</taxon>
        <taxon>Metabacillus</taxon>
    </lineage>
</organism>
<feature type="transmembrane region" description="Helical" evidence="1">
    <location>
        <begin position="95"/>
        <end position="114"/>
    </location>
</feature>
<protein>
    <submittedName>
        <fullName evidence="2">Uncharacterized protein</fullName>
    </submittedName>
</protein>
<accession>A0A7X2LZV0</accession>